<dbReference type="InterPro" id="IPR036388">
    <property type="entry name" value="WH-like_DNA-bd_sf"/>
</dbReference>
<dbReference type="PANTHER" id="PTHR43133:SF63">
    <property type="entry name" value="RNA POLYMERASE SIGMA FACTOR FECI-RELATED"/>
    <property type="match status" value="1"/>
</dbReference>
<dbReference type="NCBIfam" id="TIGR02937">
    <property type="entry name" value="sigma70-ECF"/>
    <property type="match status" value="1"/>
</dbReference>
<dbReference type="InterPro" id="IPR013325">
    <property type="entry name" value="RNA_pol_sigma_r2"/>
</dbReference>
<gene>
    <name evidence="7" type="ORF">F963_02654</name>
</gene>
<evidence type="ECO:0000259" key="5">
    <source>
        <dbReference type="Pfam" id="PF04542"/>
    </source>
</evidence>
<dbReference type="InterPro" id="IPR039425">
    <property type="entry name" value="RNA_pol_sigma-70-like"/>
</dbReference>
<evidence type="ECO:0008006" key="9">
    <source>
        <dbReference type="Google" id="ProtNLM"/>
    </source>
</evidence>
<evidence type="ECO:0000259" key="6">
    <source>
        <dbReference type="Pfam" id="PF08281"/>
    </source>
</evidence>
<evidence type="ECO:0000256" key="3">
    <source>
        <dbReference type="ARBA" id="ARBA00023082"/>
    </source>
</evidence>
<evidence type="ECO:0000256" key="1">
    <source>
        <dbReference type="ARBA" id="ARBA00010641"/>
    </source>
</evidence>
<organism evidence="7 8">
    <name type="scientific">Acinetobacter bereziniae NIPH 3</name>
    <dbReference type="NCBI Taxonomy" id="1217651"/>
    <lineage>
        <taxon>Bacteria</taxon>
        <taxon>Pseudomonadati</taxon>
        <taxon>Pseudomonadota</taxon>
        <taxon>Gammaproteobacteria</taxon>
        <taxon>Moraxellales</taxon>
        <taxon>Moraxellaceae</taxon>
        <taxon>Acinetobacter</taxon>
    </lineage>
</organism>
<feature type="domain" description="RNA polymerase sigma factor 70 region 4 type 2" evidence="6">
    <location>
        <begin position="146"/>
        <end position="198"/>
    </location>
</feature>
<dbReference type="AlphaFoldDB" id="N8XAN1"/>
<dbReference type="InterPro" id="IPR014284">
    <property type="entry name" value="RNA_pol_sigma-70_dom"/>
</dbReference>
<dbReference type="Gene3D" id="1.10.10.10">
    <property type="entry name" value="Winged helix-like DNA-binding domain superfamily/Winged helix DNA-binding domain"/>
    <property type="match status" value="1"/>
</dbReference>
<dbReference type="GO" id="GO:0003677">
    <property type="term" value="F:DNA binding"/>
    <property type="evidence" value="ECO:0007669"/>
    <property type="project" value="InterPro"/>
</dbReference>
<evidence type="ECO:0000313" key="7">
    <source>
        <dbReference type="EMBL" id="ENV21512.1"/>
    </source>
</evidence>
<proteinExistence type="inferred from homology"/>
<dbReference type="PANTHER" id="PTHR43133">
    <property type="entry name" value="RNA POLYMERASE ECF-TYPE SIGMA FACTO"/>
    <property type="match status" value="1"/>
</dbReference>
<keyword evidence="3" id="KW-0731">Sigma factor</keyword>
<dbReference type="Pfam" id="PF04542">
    <property type="entry name" value="Sigma70_r2"/>
    <property type="match status" value="1"/>
</dbReference>
<dbReference type="Gene3D" id="1.10.1740.10">
    <property type="match status" value="1"/>
</dbReference>
<dbReference type="InterPro" id="IPR007627">
    <property type="entry name" value="RNA_pol_sigma70_r2"/>
</dbReference>
<sequence length="207" mass="24746">MFIIAFNNHYHYHYFQYLYLPSKTLFCSLIQQATSMNLNVEKQQWFIHIYQDYQSSLVLWFKHKLHNHHSSEDLSQEVFYRALKSNYRFEEIKEPKAWLLGIAKHVIIDHWRHQQIERGYLETLPSIPQDDYPSTEHQICMRETLNQVQQTLENLPNRVAQVFLLSQLEGMTYRAIGQQLNISQATVKRDMKQAFSACSKTYNNTLN</sequence>
<dbReference type="InterPro" id="IPR013249">
    <property type="entry name" value="RNA_pol_sigma70_r4_t2"/>
</dbReference>
<name>N8XAN1_ACIBZ</name>
<dbReference type="HOGENOM" id="CLU_047691_12_1_6"/>
<dbReference type="CDD" id="cd06171">
    <property type="entry name" value="Sigma70_r4"/>
    <property type="match status" value="1"/>
</dbReference>
<dbReference type="EMBL" id="APPK01000039">
    <property type="protein sequence ID" value="ENV21512.1"/>
    <property type="molecule type" value="Genomic_DNA"/>
</dbReference>
<dbReference type="GO" id="GO:0006352">
    <property type="term" value="P:DNA-templated transcription initiation"/>
    <property type="evidence" value="ECO:0007669"/>
    <property type="project" value="InterPro"/>
</dbReference>
<dbReference type="PATRIC" id="fig|1217651.3.peg.2617"/>
<reference evidence="7 8" key="1">
    <citation type="submission" date="2013-02" db="EMBL/GenBank/DDBJ databases">
        <title>The Genome Sequence of Acinetobacter bereziniae NIPH 3.</title>
        <authorList>
            <consortium name="The Broad Institute Genome Sequencing Platform"/>
            <consortium name="The Broad Institute Genome Sequencing Center for Infectious Disease"/>
            <person name="Cerqueira G."/>
            <person name="Feldgarden M."/>
            <person name="Courvalin P."/>
            <person name="Perichon B."/>
            <person name="Grillot-Courvalin C."/>
            <person name="Clermont D."/>
            <person name="Rocha E."/>
            <person name="Yoon E.-J."/>
            <person name="Nemec A."/>
            <person name="Walker B."/>
            <person name="Young S.K."/>
            <person name="Zeng Q."/>
            <person name="Gargeya S."/>
            <person name="Fitzgerald M."/>
            <person name="Haas B."/>
            <person name="Abouelleil A."/>
            <person name="Alvarado L."/>
            <person name="Arachchi H.M."/>
            <person name="Berlin A.M."/>
            <person name="Chapman S.B."/>
            <person name="Dewar J."/>
            <person name="Goldberg J."/>
            <person name="Griggs A."/>
            <person name="Gujja S."/>
            <person name="Hansen M."/>
            <person name="Howarth C."/>
            <person name="Imamovic A."/>
            <person name="Larimer J."/>
            <person name="McCowan C."/>
            <person name="Murphy C."/>
            <person name="Neiman D."/>
            <person name="Pearson M."/>
            <person name="Priest M."/>
            <person name="Roberts A."/>
            <person name="Saif S."/>
            <person name="Shea T."/>
            <person name="Sisk P."/>
            <person name="Sykes S."/>
            <person name="Wortman J."/>
            <person name="Nusbaum C."/>
            <person name="Birren B."/>
        </authorList>
    </citation>
    <scope>NUCLEOTIDE SEQUENCE [LARGE SCALE GENOMIC DNA]</scope>
    <source>
        <strain evidence="7 8">NIPH 3</strain>
    </source>
</reference>
<evidence type="ECO:0000313" key="8">
    <source>
        <dbReference type="Proteomes" id="UP000013270"/>
    </source>
</evidence>
<dbReference type="Pfam" id="PF08281">
    <property type="entry name" value="Sigma70_r4_2"/>
    <property type="match status" value="1"/>
</dbReference>
<keyword evidence="2" id="KW-0805">Transcription regulation</keyword>
<comment type="similarity">
    <text evidence="1">Belongs to the sigma-70 factor family. ECF subfamily.</text>
</comment>
<accession>N8XAN1</accession>
<evidence type="ECO:0000256" key="2">
    <source>
        <dbReference type="ARBA" id="ARBA00023015"/>
    </source>
</evidence>
<dbReference type="Proteomes" id="UP000013270">
    <property type="component" value="Unassembled WGS sequence"/>
</dbReference>
<dbReference type="InterPro" id="IPR013324">
    <property type="entry name" value="RNA_pol_sigma_r3/r4-like"/>
</dbReference>
<feature type="domain" description="RNA polymerase sigma-70 region 2" evidence="5">
    <location>
        <begin position="50"/>
        <end position="115"/>
    </location>
</feature>
<dbReference type="SUPFAM" id="SSF88946">
    <property type="entry name" value="Sigma2 domain of RNA polymerase sigma factors"/>
    <property type="match status" value="1"/>
</dbReference>
<dbReference type="SUPFAM" id="SSF88659">
    <property type="entry name" value="Sigma3 and sigma4 domains of RNA polymerase sigma factors"/>
    <property type="match status" value="1"/>
</dbReference>
<dbReference type="GO" id="GO:0016987">
    <property type="term" value="F:sigma factor activity"/>
    <property type="evidence" value="ECO:0007669"/>
    <property type="project" value="UniProtKB-KW"/>
</dbReference>
<keyword evidence="4" id="KW-0804">Transcription</keyword>
<evidence type="ECO:0000256" key="4">
    <source>
        <dbReference type="ARBA" id="ARBA00023163"/>
    </source>
</evidence>
<protein>
    <recommendedName>
        <fullName evidence="9">HTH luxR-type domain-containing protein</fullName>
    </recommendedName>
</protein>
<comment type="caution">
    <text evidence="7">The sequence shown here is derived from an EMBL/GenBank/DDBJ whole genome shotgun (WGS) entry which is preliminary data.</text>
</comment>